<dbReference type="InterPro" id="IPR029000">
    <property type="entry name" value="Cyclophilin-like_dom_sf"/>
</dbReference>
<evidence type="ECO:0000256" key="1">
    <source>
        <dbReference type="ARBA" id="ARBA00007365"/>
    </source>
</evidence>
<dbReference type="GO" id="GO:0003755">
    <property type="term" value="F:peptidyl-prolyl cis-trans isomerase activity"/>
    <property type="evidence" value="ECO:0007669"/>
    <property type="project" value="UniProtKB-UniRule"/>
</dbReference>
<evidence type="ECO:0000256" key="2">
    <source>
        <dbReference type="ARBA" id="ARBA00023110"/>
    </source>
</evidence>
<dbReference type="PROSITE" id="PS00170">
    <property type="entry name" value="CSA_PPIASE_1"/>
    <property type="match status" value="1"/>
</dbReference>
<dbReference type="Pfam" id="PF00160">
    <property type="entry name" value="Pro_isomerase"/>
    <property type="match status" value="1"/>
</dbReference>
<dbReference type="PANTHER" id="PTHR45625">
    <property type="entry name" value="PEPTIDYL-PROLYL CIS-TRANS ISOMERASE-RELATED"/>
    <property type="match status" value="1"/>
</dbReference>
<dbReference type="RefSeq" id="WP_120100794.1">
    <property type="nucleotide sequence ID" value="NZ_CP031843.2"/>
</dbReference>
<dbReference type="PRINTS" id="PR00153">
    <property type="entry name" value="CSAPPISMRASE"/>
</dbReference>
<keyword evidence="7" id="KW-1185">Reference proteome</keyword>
<dbReference type="InterPro" id="IPR020892">
    <property type="entry name" value="Cyclophilin-type_PPIase_CS"/>
</dbReference>
<comment type="catalytic activity">
    <reaction evidence="4">
        <text>[protein]-peptidylproline (omega=180) = [protein]-peptidylproline (omega=0)</text>
        <dbReference type="Rhea" id="RHEA:16237"/>
        <dbReference type="Rhea" id="RHEA-COMP:10747"/>
        <dbReference type="Rhea" id="RHEA-COMP:10748"/>
        <dbReference type="ChEBI" id="CHEBI:83833"/>
        <dbReference type="ChEBI" id="CHEBI:83834"/>
        <dbReference type="EC" id="5.2.1.8"/>
    </reaction>
</comment>
<evidence type="ECO:0000256" key="4">
    <source>
        <dbReference type="RuleBase" id="RU363019"/>
    </source>
</evidence>
<keyword evidence="4" id="KW-0732">Signal</keyword>
<evidence type="ECO:0000259" key="5">
    <source>
        <dbReference type="PROSITE" id="PS50072"/>
    </source>
</evidence>
<dbReference type="AlphaFoldDB" id="A0A5B9CVR0"/>
<keyword evidence="2 4" id="KW-0697">Rotamase</keyword>
<evidence type="ECO:0000313" key="7">
    <source>
        <dbReference type="Proteomes" id="UP000321940"/>
    </source>
</evidence>
<dbReference type="InterPro" id="IPR002130">
    <property type="entry name" value="Cyclophilin-type_PPIase_dom"/>
</dbReference>
<name>A0A5B9CVR0_9HYPH</name>
<dbReference type="PROSITE" id="PS50072">
    <property type="entry name" value="CSA_PPIASE_2"/>
    <property type="match status" value="1"/>
</dbReference>
<protein>
    <recommendedName>
        <fullName evidence="4">Peptidyl-prolyl cis-trans isomerase</fullName>
        <shortName evidence="4">PPIase</shortName>
        <ecNumber evidence="4">5.2.1.8</ecNumber>
    </recommendedName>
</protein>
<evidence type="ECO:0000313" key="6">
    <source>
        <dbReference type="EMBL" id="QEE08799.1"/>
    </source>
</evidence>
<feature type="chain" id="PRO_5023034548" description="Peptidyl-prolyl cis-trans isomerase" evidence="4">
    <location>
        <begin position="24"/>
        <end position="201"/>
    </location>
</feature>
<proteinExistence type="inferred from homology"/>
<feature type="signal peptide" evidence="4">
    <location>
        <begin position="1"/>
        <end position="23"/>
    </location>
</feature>
<keyword evidence="3 4" id="KW-0413">Isomerase</keyword>
<dbReference type="SUPFAM" id="SSF50891">
    <property type="entry name" value="Cyclophilin-like"/>
    <property type="match status" value="1"/>
</dbReference>
<accession>A0A5B9CVR0</accession>
<dbReference type="KEGG" id="bky:D1093_03935"/>
<dbReference type="InterPro" id="IPR044666">
    <property type="entry name" value="Cyclophilin_A-like"/>
</dbReference>
<gene>
    <name evidence="6" type="ORF">D1093_03935</name>
</gene>
<dbReference type="Proteomes" id="UP000321940">
    <property type="component" value="Chromosome"/>
</dbReference>
<evidence type="ECO:0000256" key="3">
    <source>
        <dbReference type="ARBA" id="ARBA00023235"/>
    </source>
</evidence>
<dbReference type="EC" id="5.2.1.8" evidence="4"/>
<dbReference type="PANTHER" id="PTHR45625:SF4">
    <property type="entry name" value="PEPTIDYLPROLYL ISOMERASE DOMAIN AND WD REPEAT-CONTAINING PROTEIN 1"/>
    <property type="match status" value="1"/>
</dbReference>
<comment type="similarity">
    <text evidence="1 4">Belongs to the cyclophilin-type PPIase family.</text>
</comment>
<dbReference type="Gene3D" id="2.40.100.10">
    <property type="entry name" value="Cyclophilin-like"/>
    <property type="match status" value="1"/>
</dbReference>
<organism evidence="6 7">
    <name type="scientific">Bartonella kosoyi</name>
    <dbReference type="NCBI Taxonomy" id="2133959"/>
    <lineage>
        <taxon>Bacteria</taxon>
        <taxon>Pseudomonadati</taxon>
        <taxon>Pseudomonadota</taxon>
        <taxon>Alphaproteobacteria</taxon>
        <taxon>Hyphomicrobiales</taxon>
        <taxon>Bartonellaceae</taxon>
        <taxon>Bartonella</taxon>
    </lineage>
</organism>
<dbReference type="EMBL" id="CP031843">
    <property type="protein sequence ID" value="QEE08799.1"/>
    <property type="molecule type" value="Genomic_DNA"/>
</dbReference>
<reference evidence="6 7" key="1">
    <citation type="journal article" date="2020" name="Int. J. Syst. Evol. Microbiol.">
        <title>Bartonella kosoyi sp. nov. and Bartonella krasnovii sp. nov., two novel species closely related to the zoonotic Bartonella elizabethae, isolated from black rats and wild desert rodent-fleas.</title>
        <authorList>
            <person name="Gutierrez R."/>
            <person name="Shalit T."/>
            <person name="Markus B."/>
            <person name="Yuan C."/>
            <person name="Nachum-Biala Y."/>
            <person name="Elad D."/>
            <person name="Harrus S."/>
        </authorList>
    </citation>
    <scope>NUCLEOTIDE SEQUENCE [LARGE SCALE GENOMIC DNA]</scope>
    <source>
        <strain evidence="6 7">Tel Aviv</strain>
    </source>
</reference>
<dbReference type="GO" id="GO:0006457">
    <property type="term" value="P:protein folding"/>
    <property type="evidence" value="ECO:0007669"/>
    <property type="project" value="InterPro"/>
</dbReference>
<dbReference type="CDD" id="cd00317">
    <property type="entry name" value="cyclophilin"/>
    <property type="match status" value="1"/>
</dbReference>
<comment type="function">
    <text evidence="4">PPIases accelerate the folding of proteins. It catalyzes the cis-trans isomerization of proline imidic peptide bonds in oligopeptides.</text>
</comment>
<sequence length="201" mass="22214">MVSRRFFAVLICFFCFFSLRAVANNFSSVSPASDANLLVLSLKDGDVIIRLRPDLAPKHVAQIKKLTEEGAYNNVVFHRVIPGFMAQTGDVKFGKKGSRDFDLKRVGMGDSNYPNIPAEFSKQPFRRGTVGMARSQDPDSANSQFFICFDDAPFLNGQYTIFGEVIKGMDIVDKIKKGTASNNGAVTNPDVIYAATLQIER</sequence>
<feature type="domain" description="PPIase cyclophilin-type" evidence="5">
    <location>
        <begin position="45"/>
        <end position="197"/>
    </location>
</feature>